<proteinExistence type="predicted"/>
<dbReference type="AlphaFoldDB" id="A0A6C0AV52"/>
<sequence length="165" mass="19641">MNKMELNDISKFLESIRDLPKSEYNQTKSEFLIEYTNLQKSIIIYKNLLKLETELFVLLYRKNPSIDIFKKSLQSFVSSDLFSTEIDLKKLNKVDDLAKYSKIIFKYYNELNKQIIHENAKICKSKLFNCLDVIDNNKINISNEHYILQCNQLKKTFDIIDNKYC</sequence>
<dbReference type="EMBL" id="MN738761">
    <property type="protein sequence ID" value="QHS83642.1"/>
    <property type="molecule type" value="Genomic_DNA"/>
</dbReference>
<name>A0A6C0AV52_9ZZZZ</name>
<reference evidence="1" key="1">
    <citation type="journal article" date="2020" name="Nature">
        <title>Giant virus diversity and host interactions through global metagenomics.</title>
        <authorList>
            <person name="Schulz F."/>
            <person name="Roux S."/>
            <person name="Paez-Espino D."/>
            <person name="Jungbluth S."/>
            <person name="Walsh D.A."/>
            <person name="Denef V.J."/>
            <person name="McMahon K.D."/>
            <person name="Konstantinidis K.T."/>
            <person name="Eloe-Fadrosh E.A."/>
            <person name="Kyrpides N.C."/>
            <person name="Woyke T."/>
        </authorList>
    </citation>
    <scope>NUCLEOTIDE SEQUENCE</scope>
    <source>
        <strain evidence="1">GVMAG-S-ERX555961-36</strain>
    </source>
</reference>
<evidence type="ECO:0000313" key="1">
    <source>
        <dbReference type="EMBL" id="QHS83642.1"/>
    </source>
</evidence>
<organism evidence="1">
    <name type="scientific">viral metagenome</name>
    <dbReference type="NCBI Taxonomy" id="1070528"/>
    <lineage>
        <taxon>unclassified sequences</taxon>
        <taxon>metagenomes</taxon>
        <taxon>organismal metagenomes</taxon>
    </lineage>
</organism>
<accession>A0A6C0AV52</accession>
<protein>
    <submittedName>
        <fullName evidence="1">Uncharacterized protein</fullName>
    </submittedName>
</protein>